<dbReference type="AlphaFoldDB" id="A0A914UWS8"/>
<feature type="region of interest" description="Disordered" evidence="5">
    <location>
        <begin position="525"/>
        <end position="545"/>
    </location>
</feature>
<dbReference type="PROSITE" id="PS50178">
    <property type="entry name" value="ZF_FYVE"/>
    <property type="match status" value="1"/>
</dbReference>
<dbReference type="Pfam" id="PF11464">
    <property type="entry name" value="Rbsn"/>
    <property type="match status" value="1"/>
</dbReference>
<dbReference type="Proteomes" id="UP000887566">
    <property type="component" value="Unplaced"/>
</dbReference>
<dbReference type="InterPro" id="IPR011011">
    <property type="entry name" value="Znf_FYVE_PHD"/>
</dbReference>
<feature type="compositionally biased region" description="Polar residues" evidence="5">
    <location>
        <begin position="528"/>
        <end position="545"/>
    </location>
</feature>
<dbReference type="PANTHER" id="PTHR13510:SF44">
    <property type="entry name" value="RABENOSYN-5"/>
    <property type="match status" value="1"/>
</dbReference>
<protein>
    <submittedName>
        <fullName evidence="8">FYVE-type domain-containing protein</fullName>
    </submittedName>
</protein>
<feature type="region of interest" description="Disordered" evidence="5">
    <location>
        <begin position="208"/>
        <end position="234"/>
    </location>
</feature>
<dbReference type="WBParaSite" id="PSAMB.scaffold1276size33487.g12119.t1">
    <property type="protein sequence ID" value="PSAMB.scaffold1276size33487.g12119.t1"/>
    <property type="gene ID" value="PSAMB.scaffold1276size33487.g12119"/>
</dbReference>
<evidence type="ECO:0000256" key="4">
    <source>
        <dbReference type="PROSITE-ProRule" id="PRU00091"/>
    </source>
</evidence>
<dbReference type="InterPro" id="IPR052727">
    <property type="entry name" value="Rab4/Rab5_effector"/>
</dbReference>
<dbReference type="SMART" id="SM00064">
    <property type="entry name" value="FYVE"/>
    <property type="match status" value="1"/>
</dbReference>
<dbReference type="InterPro" id="IPR013083">
    <property type="entry name" value="Znf_RING/FYVE/PHD"/>
</dbReference>
<proteinExistence type="predicted"/>
<dbReference type="PANTHER" id="PTHR13510">
    <property type="entry name" value="FYVE-FINGER-CONTAINING RAB5 EFFECTOR PROTEIN RABENOSYN-5-RELATED"/>
    <property type="match status" value="1"/>
</dbReference>
<dbReference type="Gene3D" id="4.10.860.20">
    <property type="entry name" value="Rabenosyn, Rab binding domain"/>
    <property type="match status" value="1"/>
</dbReference>
<evidence type="ECO:0000256" key="3">
    <source>
        <dbReference type="ARBA" id="ARBA00022833"/>
    </source>
</evidence>
<keyword evidence="2 4" id="KW-0863">Zinc-finger</keyword>
<evidence type="ECO:0000259" key="6">
    <source>
        <dbReference type="PROSITE" id="PS50178"/>
    </source>
</evidence>
<dbReference type="InterPro" id="IPR017455">
    <property type="entry name" value="Znf_FYVE-rel"/>
</dbReference>
<dbReference type="InterPro" id="IPR021565">
    <property type="entry name" value="Rbsn_Rab-bd"/>
</dbReference>
<reference evidence="8" key="1">
    <citation type="submission" date="2022-11" db="UniProtKB">
        <authorList>
            <consortium name="WormBaseParasite"/>
        </authorList>
    </citation>
    <scope>IDENTIFICATION</scope>
</reference>
<evidence type="ECO:0000256" key="2">
    <source>
        <dbReference type="ARBA" id="ARBA00022771"/>
    </source>
</evidence>
<evidence type="ECO:0000313" key="7">
    <source>
        <dbReference type="Proteomes" id="UP000887566"/>
    </source>
</evidence>
<evidence type="ECO:0000256" key="1">
    <source>
        <dbReference type="ARBA" id="ARBA00022723"/>
    </source>
</evidence>
<dbReference type="Pfam" id="PF01363">
    <property type="entry name" value="FYVE"/>
    <property type="match status" value="1"/>
</dbReference>
<dbReference type="InterPro" id="IPR036531">
    <property type="entry name" value="Rbsn_Rab-bd_sf"/>
</dbReference>
<sequence length="545" mass="60901">MGDFVEIRQGFLCPFCLLDLGDVSHLQAHVIEAHGERSDKDDVLVHVKGIFGRAKQRFLQFDANFALDSGIALSAPSLNEPTRSAEFDIPQEIGKITRHMDYFRSVRDSRVNQVAVDTNKLIIRLDKLVSDCPEDPTKRRAFERQTVPWASDSDASHCRVCGGKFSLARRKHHCRLCGKVICHSCSQFLTFVIARKLTNPAFAAEHQQESLTSSGSKKDAQSTSSSSPVRNVKQKTEKLLSATLSLMKRDGSEVSLGSLLNQEGEDHLRICAACKGLLDRRDQMMDQRATPPLVVQMYDRLRSLMTDAANVYPSYCRMAESLNDGESMYSLESAGDLRVKLGRLQEQIDFVSKKVAQVGADANDSTKAPSPREQLLQRNVRSFAADFLREMLLYMPTLPSPDDYKTLQNEHKARLKRRIEDERAQATTAIKGAALHSTASEARPAAAMKSSVSFGNDRLVEGWTPDPSNLQPIFHYNPFEEEEPIDPLQQQILIIKGYLKQAAEAGRIEEVALLEQNLRELETELKSRQLSTPRASVTSDSLPLA</sequence>
<keyword evidence="1" id="KW-0479">Metal-binding</keyword>
<evidence type="ECO:0000256" key="5">
    <source>
        <dbReference type="SAM" id="MobiDB-lite"/>
    </source>
</evidence>
<name>A0A914UWS8_9BILA</name>
<keyword evidence="3" id="KW-0862">Zinc</keyword>
<feature type="domain" description="FYVE-type" evidence="6">
    <location>
        <begin position="152"/>
        <end position="186"/>
    </location>
</feature>
<dbReference type="Gene3D" id="3.30.40.10">
    <property type="entry name" value="Zinc/RING finger domain, C3HC4 (zinc finger)"/>
    <property type="match status" value="1"/>
</dbReference>
<accession>A0A914UWS8</accession>
<organism evidence="7 8">
    <name type="scientific">Plectus sambesii</name>
    <dbReference type="NCBI Taxonomy" id="2011161"/>
    <lineage>
        <taxon>Eukaryota</taxon>
        <taxon>Metazoa</taxon>
        <taxon>Ecdysozoa</taxon>
        <taxon>Nematoda</taxon>
        <taxon>Chromadorea</taxon>
        <taxon>Plectida</taxon>
        <taxon>Plectina</taxon>
        <taxon>Plectoidea</taxon>
        <taxon>Plectidae</taxon>
        <taxon>Plectus</taxon>
    </lineage>
</organism>
<dbReference type="SUPFAM" id="SSF57903">
    <property type="entry name" value="FYVE/PHD zinc finger"/>
    <property type="match status" value="1"/>
</dbReference>
<evidence type="ECO:0000313" key="8">
    <source>
        <dbReference type="WBParaSite" id="PSAMB.scaffold1276size33487.g12119.t1"/>
    </source>
</evidence>
<dbReference type="GO" id="GO:0008270">
    <property type="term" value="F:zinc ion binding"/>
    <property type="evidence" value="ECO:0007669"/>
    <property type="project" value="UniProtKB-KW"/>
</dbReference>
<dbReference type="InterPro" id="IPR000306">
    <property type="entry name" value="Znf_FYVE"/>
</dbReference>
<dbReference type="SUPFAM" id="SSF140125">
    <property type="entry name" value="Rabenosyn-5 Rab-binding domain-like"/>
    <property type="match status" value="1"/>
</dbReference>
<keyword evidence="7" id="KW-1185">Reference proteome</keyword>